<evidence type="ECO:0000313" key="3">
    <source>
        <dbReference type="Proteomes" id="UP001207654"/>
    </source>
</evidence>
<dbReference type="EMBL" id="JAPNKA010000001">
    <property type="protein sequence ID" value="MCY1075050.1"/>
    <property type="molecule type" value="Genomic_DNA"/>
</dbReference>
<dbReference type="Pfam" id="PF25535">
    <property type="entry name" value="DUF7919"/>
    <property type="match status" value="1"/>
</dbReference>
<dbReference type="RefSeq" id="WP_267534000.1">
    <property type="nucleotide sequence ID" value="NZ_JAPNKA010000001.1"/>
</dbReference>
<sequence>MYYQDLGEECMVGVGPWVRAVGWLDIAYPYTQGSVEPAFLEALQQHLKRPWTPVASAGPHFCQFCPEKPRGGAANVWIPTERHVFIAPELIVHYITDHGYRPPEAFIEAVLACPAQSSPEYMELIRPTQQRYEEMSRVSRHPRR</sequence>
<organism evidence="2 3">
    <name type="scientific">Archangium lansingense</name>
    <dbReference type="NCBI Taxonomy" id="2995310"/>
    <lineage>
        <taxon>Bacteria</taxon>
        <taxon>Pseudomonadati</taxon>
        <taxon>Myxococcota</taxon>
        <taxon>Myxococcia</taxon>
        <taxon>Myxococcales</taxon>
        <taxon>Cystobacterineae</taxon>
        <taxon>Archangiaceae</taxon>
        <taxon>Archangium</taxon>
    </lineage>
</organism>
<name>A0ABT4A077_9BACT</name>
<keyword evidence="3" id="KW-1185">Reference proteome</keyword>
<protein>
    <recommendedName>
        <fullName evidence="1">DUF7919 domain-containing protein</fullName>
    </recommendedName>
</protein>
<feature type="domain" description="DUF7919" evidence="1">
    <location>
        <begin position="1"/>
        <end position="111"/>
    </location>
</feature>
<accession>A0ABT4A077</accession>
<dbReference type="Proteomes" id="UP001207654">
    <property type="component" value="Unassembled WGS sequence"/>
</dbReference>
<evidence type="ECO:0000313" key="2">
    <source>
        <dbReference type="EMBL" id="MCY1075050.1"/>
    </source>
</evidence>
<proteinExistence type="predicted"/>
<dbReference type="InterPro" id="IPR057679">
    <property type="entry name" value="DUF7919"/>
</dbReference>
<evidence type="ECO:0000259" key="1">
    <source>
        <dbReference type="Pfam" id="PF25535"/>
    </source>
</evidence>
<reference evidence="2 3" key="1">
    <citation type="submission" date="2022-11" db="EMBL/GenBank/DDBJ databases">
        <title>Minimal conservation of predation-associated metabolite biosynthetic gene clusters underscores biosynthetic potential of Myxococcota including descriptions for ten novel species: Archangium lansinium sp. nov., Myxococcus landrumus sp. nov., Nannocystis bai.</title>
        <authorList>
            <person name="Ahearne A."/>
            <person name="Stevens C."/>
            <person name="Phillips K."/>
        </authorList>
    </citation>
    <scope>NUCLEOTIDE SEQUENCE [LARGE SCALE GENOMIC DNA]</scope>
    <source>
        <strain evidence="2 3">MIWBW</strain>
    </source>
</reference>
<comment type="caution">
    <text evidence="2">The sequence shown here is derived from an EMBL/GenBank/DDBJ whole genome shotgun (WGS) entry which is preliminary data.</text>
</comment>
<gene>
    <name evidence="2" type="ORF">OV287_11155</name>
</gene>